<dbReference type="AlphaFoldDB" id="A0A0G1DCX7"/>
<dbReference type="PANTHER" id="PTHR30461">
    <property type="entry name" value="DNA-INVERTASE FROM LAMBDOID PROPHAGE"/>
    <property type="match status" value="1"/>
</dbReference>
<dbReference type="InterPro" id="IPR036162">
    <property type="entry name" value="Resolvase-like_N_sf"/>
</dbReference>
<dbReference type="InterPro" id="IPR011109">
    <property type="entry name" value="DNA_bind_recombinase_dom"/>
</dbReference>
<dbReference type="Pfam" id="PF07508">
    <property type="entry name" value="Recombinase"/>
    <property type="match status" value="1"/>
</dbReference>
<dbReference type="STRING" id="1619142.UV26_C0010G0016"/>
<evidence type="ECO:0000259" key="2">
    <source>
        <dbReference type="PROSITE" id="PS51736"/>
    </source>
</evidence>
<dbReference type="CDD" id="cd00338">
    <property type="entry name" value="Ser_Recombinase"/>
    <property type="match status" value="1"/>
</dbReference>
<dbReference type="InterPro" id="IPR038109">
    <property type="entry name" value="DNA_bind_recomb_sf"/>
</dbReference>
<dbReference type="Proteomes" id="UP000034678">
    <property type="component" value="Unassembled WGS sequence"/>
</dbReference>
<comment type="caution">
    <text evidence="4">The sequence shown here is derived from an EMBL/GenBank/DDBJ whole genome shotgun (WGS) entry which is preliminary data.</text>
</comment>
<dbReference type="InterPro" id="IPR006119">
    <property type="entry name" value="Resolv_N"/>
</dbReference>
<evidence type="ECO:0000313" key="4">
    <source>
        <dbReference type="EMBL" id="KKS60063.1"/>
    </source>
</evidence>
<evidence type="ECO:0000313" key="5">
    <source>
        <dbReference type="Proteomes" id="UP000034678"/>
    </source>
</evidence>
<dbReference type="Gene3D" id="3.90.1750.20">
    <property type="entry name" value="Putative Large Serine Recombinase, Chain B, Domain 2"/>
    <property type="match status" value="1"/>
</dbReference>
<sequence>MNLTDHDQKNNKYVMYCRKSTDESNKQVQSLATQWRMLTDFVKDNDLDCSYFFQEAKSAMDENNRPDFNKMVELITEGKVDSILVSHLDRLSRNRVEIGRLIQLYQKGKLREIRTPYRRYNTSYDIFSMDFEFMVSAQYSDRLSMRVKEGNQSKVLKGEFPGVAKIGYLNRDRKIVPDPLTAPFIKYAFEIFSQGGVSLRILSETLYDRGLRTRNGKKLHVSGVERVLKAPFYVGKFYFNGVLYKGSHTPLVSEELFCKVQEMFKDRSKPRPSFHFETFPYRGYLKCEVCGCAITATRKKDHNYYFCTNRRNRCDQHKTYMREEYIDVVINKFFEHISFDKEMADKSLEIYVSKLQSEVSVAEDNEKKIKNQVSLLTEKKEILVDLLLNKNIDKKLYESRASKIDTEIKELERGLIRKNIENVESVRNYVGTIKNTGISIKEMLECGDTEVRKDLLSSLCWNLSIRDGEIASVQYKMPWKLFENVSKSREIDKWLGDRDSNPNRRDQNPQSYR</sequence>
<organism evidence="4 5">
    <name type="scientific">candidate division WWE3 bacterium GW2011_GWF2_42_42</name>
    <dbReference type="NCBI Taxonomy" id="1619142"/>
    <lineage>
        <taxon>Bacteria</taxon>
        <taxon>Katanobacteria</taxon>
    </lineage>
</organism>
<dbReference type="SMART" id="SM00857">
    <property type="entry name" value="Resolvase"/>
    <property type="match status" value="1"/>
</dbReference>
<dbReference type="PROSITE" id="PS51737">
    <property type="entry name" value="RECOMBINASE_DNA_BIND"/>
    <property type="match status" value="1"/>
</dbReference>
<feature type="compositionally biased region" description="Basic and acidic residues" evidence="1">
    <location>
        <begin position="493"/>
        <end position="507"/>
    </location>
</feature>
<feature type="domain" description="Resolvase/invertase-type recombinase catalytic" evidence="2">
    <location>
        <begin position="12"/>
        <end position="158"/>
    </location>
</feature>
<dbReference type="Gene3D" id="3.40.50.1390">
    <property type="entry name" value="Resolvase, N-terminal catalytic domain"/>
    <property type="match status" value="1"/>
</dbReference>
<proteinExistence type="predicted"/>
<feature type="region of interest" description="Disordered" evidence="1">
    <location>
        <begin position="493"/>
        <end position="513"/>
    </location>
</feature>
<dbReference type="PROSITE" id="PS51736">
    <property type="entry name" value="RECOMBINASES_3"/>
    <property type="match status" value="1"/>
</dbReference>
<dbReference type="GO" id="GO:0000150">
    <property type="term" value="F:DNA strand exchange activity"/>
    <property type="evidence" value="ECO:0007669"/>
    <property type="project" value="InterPro"/>
</dbReference>
<dbReference type="EMBL" id="LCDU01000010">
    <property type="protein sequence ID" value="KKS60063.1"/>
    <property type="molecule type" value="Genomic_DNA"/>
</dbReference>
<name>A0A0G1DCX7_UNCKA</name>
<accession>A0A0G1DCX7</accession>
<evidence type="ECO:0000256" key="1">
    <source>
        <dbReference type="SAM" id="MobiDB-lite"/>
    </source>
</evidence>
<dbReference type="GO" id="GO:0003677">
    <property type="term" value="F:DNA binding"/>
    <property type="evidence" value="ECO:0007669"/>
    <property type="project" value="InterPro"/>
</dbReference>
<reference evidence="4 5" key="1">
    <citation type="journal article" date="2015" name="Nature">
        <title>rRNA introns, odd ribosomes, and small enigmatic genomes across a large radiation of phyla.</title>
        <authorList>
            <person name="Brown C.T."/>
            <person name="Hug L.A."/>
            <person name="Thomas B.C."/>
            <person name="Sharon I."/>
            <person name="Castelle C.J."/>
            <person name="Singh A."/>
            <person name="Wilkins M.J."/>
            <person name="Williams K.H."/>
            <person name="Banfield J.F."/>
        </authorList>
    </citation>
    <scope>NUCLEOTIDE SEQUENCE [LARGE SCALE GENOMIC DNA]</scope>
</reference>
<feature type="domain" description="Recombinase" evidence="3">
    <location>
        <begin position="165"/>
        <end position="270"/>
    </location>
</feature>
<dbReference type="InterPro" id="IPR025827">
    <property type="entry name" value="Zn_ribbon_recom_dom"/>
</dbReference>
<dbReference type="PANTHER" id="PTHR30461:SF23">
    <property type="entry name" value="DNA RECOMBINASE-RELATED"/>
    <property type="match status" value="1"/>
</dbReference>
<dbReference type="SUPFAM" id="SSF53041">
    <property type="entry name" value="Resolvase-like"/>
    <property type="match status" value="1"/>
</dbReference>
<protein>
    <submittedName>
        <fullName evidence="4">Recombinase</fullName>
    </submittedName>
</protein>
<dbReference type="Pfam" id="PF13408">
    <property type="entry name" value="Zn_ribbon_recom"/>
    <property type="match status" value="1"/>
</dbReference>
<dbReference type="InterPro" id="IPR050639">
    <property type="entry name" value="SSR_resolvase"/>
</dbReference>
<dbReference type="Pfam" id="PF00239">
    <property type="entry name" value="Resolvase"/>
    <property type="match status" value="1"/>
</dbReference>
<gene>
    <name evidence="4" type="ORF">UV26_C0010G0016</name>
</gene>
<evidence type="ECO:0000259" key="3">
    <source>
        <dbReference type="PROSITE" id="PS51737"/>
    </source>
</evidence>